<sequence length="507" mass="59213">MQRLVLNLYNTLKNKAWFLTLIFCLVCTAVIFFVKINLSKSYFPDISGSERSTTYGIQLIADGRHLYYNPEEIPFWVTQYAPIYYQLVGNMYRLTGWDPTDIHRVQLVSRIMSFALVLLAMVVVSITAYRFLRIRLTQTILFCCLVFGVLQHWHLTNSRADSLLFLCTTTYLYCMLRGVGQENLWNRYVLAAVLLSVTCFFIKQSGMIHIAILLAYLILFGHWRILIRTVGLMAVTFVGLTLLLDEGNYQVFFQNLFISLALPLSPVWFYDYTFRHLIPTASLLIAVSFLISFKWLLTGTDNPQRFLALATFMFFGFATATAFKHGAAVGYYHEFAYTGLLVIFWYFCNEKSIAQTSELGKYLFPAMICMTMLFFVSKQIERYQSINNGHYALMYRDELMVKKFVEPQLSEKDKIVVTFGDDFEGWMLHQMLFRHELAYSDDILRFLYNSKKYDFSRFDELVKQGGVKFIITPRKNSLYFTALNHTFDSRDYVLAKEMGVYQIYKHK</sequence>
<feature type="transmembrane region" description="Helical" evidence="1">
    <location>
        <begin position="276"/>
        <end position="297"/>
    </location>
</feature>
<dbReference type="AlphaFoldDB" id="A0A286FXX3"/>
<feature type="transmembrane region" description="Helical" evidence="1">
    <location>
        <begin position="160"/>
        <end position="176"/>
    </location>
</feature>
<dbReference type="RefSeq" id="WP_144035902.1">
    <property type="nucleotide sequence ID" value="NZ_OCNH01000002.1"/>
</dbReference>
<evidence type="ECO:0000313" key="3">
    <source>
        <dbReference type="Proteomes" id="UP000219452"/>
    </source>
</evidence>
<feature type="transmembrane region" description="Helical" evidence="1">
    <location>
        <begin position="107"/>
        <end position="129"/>
    </location>
</feature>
<reference evidence="3" key="1">
    <citation type="submission" date="2017-09" db="EMBL/GenBank/DDBJ databases">
        <authorList>
            <person name="Varghese N."/>
            <person name="Submissions S."/>
        </authorList>
    </citation>
    <scope>NUCLEOTIDE SEQUENCE [LARGE SCALE GENOMIC DNA]</scope>
    <source>
        <strain evidence="3">DSM 29961</strain>
    </source>
</reference>
<dbReference type="Proteomes" id="UP000219452">
    <property type="component" value="Unassembled WGS sequence"/>
</dbReference>
<protein>
    <recommendedName>
        <fullName evidence="4">Dolichyl-phosphate-mannose-protein mannosyltransferase</fullName>
    </recommendedName>
</protein>
<keyword evidence="3" id="KW-1185">Reference proteome</keyword>
<keyword evidence="1" id="KW-1133">Transmembrane helix</keyword>
<feature type="transmembrane region" description="Helical" evidence="1">
    <location>
        <begin position="188"/>
        <end position="219"/>
    </location>
</feature>
<feature type="transmembrane region" description="Helical" evidence="1">
    <location>
        <begin position="306"/>
        <end position="323"/>
    </location>
</feature>
<keyword evidence="1" id="KW-0472">Membrane</keyword>
<gene>
    <name evidence="2" type="ORF">SAMN06269250_2518</name>
</gene>
<dbReference type="OrthoDB" id="911374at2"/>
<keyword evidence="1" id="KW-0812">Transmembrane</keyword>
<proteinExistence type="predicted"/>
<feature type="transmembrane region" description="Helical" evidence="1">
    <location>
        <begin position="359"/>
        <end position="377"/>
    </location>
</feature>
<feature type="transmembrane region" description="Helical" evidence="1">
    <location>
        <begin position="329"/>
        <end position="347"/>
    </location>
</feature>
<name>A0A286FXX3_9BACT</name>
<feature type="transmembrane region" description="Helical" evidence="1">
    <location>
        <begin position="16"/>
        <end position="34"/>
    </location>
</feature>
<feature type="transmembrane region" description="Helical" evidence="1">
    <location>
        <begin position="225"/>
        <end position="244"/>
    </location>
</feature>
<accession>A0A286FXX3</accession>
<feature type="transmembrane region" description="Helical" evidence="1">
    <location>
        <begin position="251"/>
        <end position="270"/>
    </location>
</feature>
<evidence type="ECO:0000313" key="2">
    <source>
        <dbReference type="EMBL" id="SOD88141.1"/>
    </source>
</evidence>
<organism evidence="2 3">
    <name type="scientific">Spirosoma fluviale</name>
    <dbReference type="NCBI Taxonomy" id="1597977"/>
    <lineage>
        <taxon>Bacteria</taxon>
        <taxon>Pseudomonadati</taxon>
        <taxon>Bacteroidota</taxon>
        <taxon>Cytophagia</taxon>
        <taxon>Cytophagales</taxon>
        <taxon>Cytophagaceae</taxon>
        <taxon>Spirosoma</taxon>
    </lineage>
</organism>
<evidence type="ECO:0000256" key="1">
    <source>
        <dbReference type="SAM" id="Phobius"/>
    </source>
</evidence>
<dbReference type="EMBL" id="OCNH01000002">
    <property type="protein sequence ID" value="SOD88141.1"/>
    <property type="molecule type" value="Genomic_DNA"/>
</dbReference>
<evidence type="ECO:0008006" key="4">
    <source>
        <dbReference type="Google" id="ProtNLM"/>
    </source>
</evidence>
<feature type="transmembrane region" description="Helical" evidence="1">
    <location>
        <begin position="136"/>
        <end position="154"/>
    </location>
</feature>